<reference evidence="1 2" key="1">
    <citation type="submission" date="2014-02" db="EMBL/GenBank/DDBJ databases">
        <title>Whole genome shotgun sequence of Rhodococcus wratislaviensis NBRC 100605.</title>
        <authorList>
            <person name="Hosoyama A."/>
            <person name="Tsuchikane K."/>
            <person name="Yoshida I."/>
            <person name="Ohji S."/>
            <person name="Ichikawa N."/>
            <person name="Yamazoe A."/>
            <person name="Fujita N."/>
        </authorList>
    </citation>
    <scope>NUCLEOTIDE SEQUENCE [LARGE SCALE GENOMIC DNA]</scope>
    <source>
        <strain evidence="1 2">NBRC 100605</strain>
    </source>
</reference>
<keyword evidence="2" id="KW-1185">Reference proteome</keyword>
<gene>
    <name evidence="1" type="ORF">RW1_041_00250</name>
</gene>
<comment type="caution">
    <text evidence="1">The sequence shown here is derived from an EMBL/GenBank/DDBJ whole genome shotgun (WGS) entry which is preliminary data.</text>
</comment>
<proteinExistence type="predicted"/>
<sequence length="72" mass="8248">MNRKRTVLSTGRNNELPQPAKALEDFFTTRTLALPTDQSQRLASRRRERRVQAVPEPLRPAVGAFERTMLAE</sequence>
<dbReference type="EMBL" id="BAWF01000041">
    <property type="protein sequence ID" value="GAF47480.1"/>
    <property type="molecule type" value="Genomic_DNA"/>
</dbReference>
<protein>
    <submittedName>
        <fullName evidence="1">Uncharacterized protein</fullName>
    </submittedName>
</protein>
<dbReference type="RefSeq" id="WP_052033405.1">
    <property type="nucleotide sequence ID" value="NZ_BAWF01000041.1"/>
</dbReference>
<evidence type="ECO:0000313" key="1">
    <source>
        <dbReference type="EMBL" id="GAF47480.1"/>
    </source>
</evidence>
<evidence type="ECO:0000313" key="2">
    <source>
        <dbReference type="Proteomes" id="UP000019491"/>
    </source>
</evidence>
<accession>X0R936</accession>
<dbReference type="Proteomes" id="UP000019491">
    <property type="component" value="Unassembled WGS sequence"/>
</dbReference>
<organism evidence="1 2">
    <name type="scientific">Rhodococcus wratislaviensis NBRC 100605</name>
    <dbReference type="NCBI Taxonomy" id="1219028"/>
    <lineage>
        <taxon>Bacteria</taxon>
        <taxon>Bacillati</taxon>
        <taxon>Actinomycetota</taxon>
        <taxon>Actinomycetes</taxon>
        <taxon>Mycobacteriales</taxon>
        <taxon>Nocardiaceae</taxon>
        <taxon>Rhodococcus</taxon>
    </lineage>
</organism>
<name>X0R936_RHOWR</name>
<dbReference type="AlphaFoldDB" id="X0R936"/>